<evidence type="ECO:0000313" key="2">
    <source>
        <dbReference type="EMBL" id="AJD25269.1"/>
    </source>
</evidence>
<feature type="chain" id="PRO_5002172869" evidence="1">
    <location>
        <begin position="24"/>
        <end position="98"/>
    </location>
</feature>
<dbReference type="InterPro" id="IPR009030">
    <property type="entry name" value="Growth_fac_rcpt_cys_sf"/>
</dbReference>
<protein>
    <submittedName>
        <fullName evidence="2">Clone 636B transcribed RNA sequence</fullName>
    </submittedName>
</protein>
<dbReference type="AlphaFoldDB" id="A0A0C4W5V2"/>
<proteinExistence type="predicted"/>
<feature type="signal peptide" evidence="1">
    <location>
        <begin position="1"/>
        <end position="23"/>
    </location>
</feature>
<accession>A0A0C4W5V2</accession>
<organism evidence="2">
    <name type="scientific">Plectreurys tristis</name>
    <name type="common">Spider</name>
    <name type="synonym">Plectreurys bispinosus</name>
    <dbReference type="NCBI Taxonomy" id="33319"/>
    <lineage>
        <taxon>Eukaryota</taxon>
        <taxon>Metazoa</taxon>
        <taxon>Ecdysozoa</taxon>
        <taxon>Arthropoda</taxon>
        <taxon>Chelicerata</taxon>
        <taxon>Arachnida</taxon>
        <taxon>Araneae</taxon>
        <taxon>Araneomorphae</taxon>
        <taxon>Haplogynae</taxon>
        <taxon>Pholcoidea</taxon>
        <taxon>Plectreuridae</taxon>
        <taxon>Plectreurys</taxon>
    </lineage>
</organism>
<keyword evidence="1" id="KW-0732">Signal</keyword>
<reference evidence="2" key="1">
    <citation type="journal article" date="2014" name="J. Venom Res.">
        <title>Plectreurys tristis venome: A proteomic and transcriptomic analysis.</title>
        <authorList>
            <person name="Zobel-Thropp P.A."/>
            <person name="Thomas E.Z."/>
            <person name="David C.L."/>
            <person name="Breci L.A."/>
            <person name="Binford G.J."/>
        </authorList>
    </citation>
    <scope>NUCLEOTIDE SEQUENCE</scope>
    <source>
        <tissue evidence="2">Venom gland</tissue>
    </source>
</reference>
<dbReference type="SUPFAM" id="SSF57184">
    <property type="entry name" value="Growth factor receptor domain"/>
    <property type="match status" value="1"/>
</dbReference>
<dbReference type="PROSITE" id="PS51257">
    <property type="entry name" value="PROKAR_LIPOPROTEIN"/>
    <property type="match status" value="1"/>
</dbReference>
<evidence type="ECO:0000256" key="1">
    <source>
        <dbReference type="SAM" id="SignalP"/>
    </source>
</evidence>
<sequence length="98" mass="10744">MKYTVVLLMTVVVLACLYSEAQSLQYRVCDEVCDRSKCEQPNCECGSHLDHCDCCDVCYTCSGEMCHPDLGSRCAGGPCVFPDGLSEEEQLYTPGTCP</sequence>
<dbReference type="EMBL" id="KJ124606">
    <property type="protein sequence ID" value="AJD25269.1"/>
    <property type="molecule type" value="Transcribed_RNA"/>
</dbReference>
<name>A0A0C4W5V2_PLETR</name>